<dbReference type="STRING" id="391587.KAOT1_20642"/>
<keyword evidence="7" id="KW-1185">Reference proteome</keyword>
<comment type="caution">
    <text evidence="6">The sequence shown here is derived from an EMBL/GenBank/DDBJ whole genome shotgun (WGS) entry which is preliminary data.</text>
</comment>
<dbReference type="eggNOG" id="COG1705">
    <property type="taxonomic scope" value="Bacteria"/>
</dbReference>
<evidence type="ECO:0000259" key="5">
    <source>
        <dbReference type="PROSITE" id="PS51782"/>
    </source>
</evidence>
<name>A9DM10_9FLAO</name>
<dbReference type="InterPro" id="IPR051056">
    <property type="entry name" value="Glycosyl_Hydrolase_73"/>
</dbReference>
<evidence type="ECO:0000256" key="1">
    <source>
        <dbReference type="ARBA" id="ARBA00022529"/>
    </source>
</evidence>
<dbReference type="GO" id="GO:0004040">
    <property type="term" value="F:amidase activity"/>
    <property type="evidence" value="ECO:0007669"/>
    <property type="project" value="InterPro"/>
</dbReference>
<dbReference type="SUPFAM" id="SSF54106">
    <property type="entry name" value="LysM domain"/>
    <property type="match status" value="1"/>
</dbReference>
<dbReference type="RefSeq" id="WP_007096657.1">
    <property type="nucleotide sequence ID" value="NZ_CP142125.1"/>
</dbReference>
<dbReference type="SMART" id="SM00257">
    <property type="entry name" value="LysM"/>
    <property type="match status" value="1"/>
</dbReference>
<dbReference type="Gene3D" id="3.10.350.10">
    <property type="entry name" value="LysM domain"/>
    <property type="match status" value="1"/>
</dbReference>
<evidence type="ECO:0000256" key="3">
    <source>
        <dbReference type="ARBA" id="ARBA00022801"/>
    </source>
</evidence>
<dbReference type="HOGENOM" id="CLU_013771_1_0_10"/>
<feature type="domain" description="LysM" evidence="5">
    <location>
        <begin position="232"/>
        <end position="275"/>
    </location>
</feature>
<dbReference type="InterPro" id="IPR018392">
    <property type="entry name" value="LysM"/>
</dbReference>
<evidence type="ECO:0000256" key="2">
    <source>
        <dbReference type="ARBA" id="ARBA00022638"/>
    </source>
</evidence>
<dbReference type="InterPro" id="IPR002901">
    <property type="entry name" value="MGlyc_endo_b_GlcNAc-like_dom"/>
</dbReference>
<dbReference type="Gene3D" id="1.10.530.10">
    <property type="match status" value="1"/>
</dbReference>
<organism evidence="6 7">
    <name type="scientific">Kordia algicida OT-1</name>
    <dbReference type="NCBI Taxonomy" id="391587"/>
    <lineage>
        <taxon>Bacteria</taxon>
        <taxon>Pseudomonadati</taxon>
        <taxon>Bacteroidota</taxon>
        <taxon>Flavobacteriia</taxon>
        <taxon>Flavobacteriales</taxon>
        <taxon>Flavobacteriaceae</taxon>
        <taxon>Kordia</taxon>
    </lineage>
</organism>
<dbReference type="CDD" id="cd00118">
    <property type="entry name" value="LysM"/>
    <property type="match status" value="1"/>
</dbReference>
<dbReference type="GO" id="GO:0031640">
    <property type="term" value="P:killing of cells of another organism"/>
    <property type="evidence" value="ECO:0007669"/>
    <property type="project" value="UniProtKB-KW"/>
</dbReference>
<evidence type="ECO:0000256" key="4">
    <source>
        <dbReference type="ARBA" id="ARBA00032108"/>
    </source>
</evidence>
<dbReference type="EMBL" id="ABIB01000002">
    <property type="protein sequence ID" value="EDP97609.1"/>
    <property type="molecule type" value="Genomic_DNA"/>
</dbReference>
<dbReference type="Pfam" id="PF01476">
    <property type="entry name" value="LysM"/>
    <property type="match status" value="1"/>
</dbReference>
<keyword evidence="2" id="KW-0081">Bacteriolytic enzyme</keyword>
<dbReference type="SMART" id="SM00047">
    <property type="entry name" value="LYZ2"/>
    <property type="match status" value="1"/>
</dbReference>
<dbReference type="PROSITE" id="PS51257">
    <property type="entry name" value="PROKAR_LIPOPROTEIN"/>
    <property type="match status" value="1"/>
</dbReference>
<dbReference type="Proteomes" id="UP000002945">
    <property type="component" value="Unassembled WGS sequence"/>
</dbReference>
<dbReference type="PROSITE" id="PS51782">
    <property type="entry name" value="LYSM"/>
    <property type="match status" value="1"/>
</dbReference>
<dbReference type="PANTHER" id="PTHR33308">
    <property type="entry name" value="PEPTIDOGLYCAN HYDROLASE FLGJ"/>
    <property type="match status" value="1"/>
</dbReference>
<dbReference type="AlphaFoldDB" id="A9DM10"/>
<proteinExistence type="predicted"/>
<dbReference type="PANTHER" id="PTHR33308:SF9">
    <property type="entry name" value="PEPTIDOGLYCAN HYDROLASE FLGJ"/>
    <property type="match status" value="1"/>
</dbReference>
<dbReference type="InterPro" id="IPR036779">
    <property type="entry name" value="LysM_dom_sf"/>
</dbReference>
<reference evidence="6 7" key="1">
    <citation type="journal article" date="2011" name="J. Bacteriol.">
        <title>Genome sequence of the algicidal bacterium Kordia algicida OT-1.</title>
        <authorList>
            <person name="Lee H.S."/>
            <person name="Kang S.G."/>
            <person name="Kwon K.K."/>
            <person name="Lee J.H."/>
            <person name="Kim S.J."/>
        </authorList>
    </citation>
    <scope>NUCLEOTIDE SEQUENCE [LARGE SCALE GENOMIC DNA]</scope>
    <source>
        <strain evidence="6 7">OT-1</strain>
    </source>
</reference>
<dbReference type="OrthoDB" id="977752at2"/>
<keyword evidence="1" id="KW-0929">Antimicrobial</keyword>
<dbReference type="Pfam" id="PF01832">
    <property type="entry name" value="Glucosaminidase"/>
    <property type="match status" value="1"/>
</dbReference>
<evidence type="ECO:0000313" key="7">
    <source>
        <dbReference type="Proteomes" id="UP000002945"/>
    </source>
</evidence>
<gene>
    <name evidence="6" type="ORF">KAOT1_20642</name>
</gene>
<accession>A9DM10</accession>
<sequence>MKKQLIYTLLGLLILSSCGTQKRVSKTKKRTKKTTRVVKTTTPKKEPVVVETTPEVPEKTPKSVKNSNKSATVVYIETYSEVAKKEMELHGIPASITLAQGILESGSGKGELTMRSNNHFGIKCHRGWKGQRVYHDDDEDQECFRKYANPAYSFTDHSLFLTGRSRYASLFKLPKDDYKGWAKGLKKAGYATDRKYPKKLIALIERYELYKYDAEVLGKKPEDAKKVTTHNDRYTVSKGDTLYSIARKHKITVAKLKSLNGLESNEIFVGQVLFVKPLPKDF</sequence>
<evidence type="ECO:0000313" key="6">
    <source>
        <dbReference type="EMBL" id="EDP97609.1"/>
    </source>
</evidence>
<dbReference type="GO" id="GO:0042742">
    <property type="term" value="P:defense response to bacterium"/>
    <property type="evidence" value="ECO:0007669"/>
    <property type="project" value="UniProtKB-KW"/>
</dbReference>
<keyword evidence="3" id="KW-0378">Hydrolase</keyword>
<protein>
    <recommendedName>
        <fullName evidence="4">Peptidoglycan hydrolase</fullName>
    </recommendedName>
</protein>